<dbReference type="SUPFAM" id="SSF63829">
    <property type="entry name" value="Calcium-dependent phosphotriesterase"/>
    <property type="match status" value="1"/>
</dbReference>
<protein>
    <recommendedName>
        <fullName evidence="1">Secretion system C-terminal sorting domain-containing protein</fullName>
    </recommendedName>
</protein>
<evidence type="ECO:0000313" key="2">
    <source>
        <dbReference type="EMBL" id="VAX29130.1"/>
    </source>
</evidence>
<proteinExistence type="predicted"/>
<dbReference type="Gene3D" id="2.60.40.4070">
    <property type="match status" value="1"/>
</dbReference>
<dbReference type="Gene3D" id="2.130.10.10">
    <property type="entry name" value="YVTN repeat-like/Quinoprotein amine dehydrogenase"/>
    <property type="match status" value="1"/>
</dbReference>
<feature type="domain" description="Secretion system C-terminal sorting" evidence="1">
    <location>
        <begin position="411"/>
        <end position="486"/>
    </location>
</feature>
<accession>A0A3B1D2B4</accession>
<name>A0A3B1D2B4_9ZZZZ</name>
<dbReference type="NCBIfam" id="TIGR04183">
    <property type="entry name" value="Por_Secre_tail"/>
    <property type="match status" value="1"/>
</dbReference>
<dbReference type="InterPro" id="IPR015943">
    <property type="entry name" value="WD40/YVTN_repeat-like_dom_sf"/>
</dbReference>
<dbReference type="Pfam" id="PF18962">
    <property type="entry name" value="Por_Secre_tail"/>
    <property type="match status" value="1"/>
</dbReference>
<sequence length="490" mass="54039">MKKVSTFLYLSILLIFSFSTTIISQTFDGEWSTALVTDDDNSNGTNQRTMSVAATTGENNFVALVSRPSTGEYYLVGYKNATDSSGRLGASFSGSNDPPQTLWINGFDQVFMEKAFDIASYGDLIFVANNDAAHNILVFELKDDSVYSYPMRLSTATDPFNVDSLWAIDVDKQGRVYVTTQGNETTPSKVFIYDSNDPEWSSGNSGAPKQTITLPDNGLAHGVTANADGSVIYVSNMNNGKIYAYVGNIADGYTLSPSFNYENIDVYQVDSTTTEDIGPLGINFMDDNNILFVAADSYINSPNRTYGFGRIYIVNPNTGEMMDTIDVAEWNFIASDSTDYTTHVKNVSSGYTSTYYVDIDENKALYSQSYFSWTIEKWVYSGTLPMIELTITDVEKIDTNIPNSFEVSQNYPNPFNPSTTIEISINKTAPITLSVYNIQGELITNLVNGAEFAPGIYKITFDASRLASGTYIYSISNGNNIITKKMTLLK</sequence>
<gene>
    <name evidence="2" type="ORF">MNBD_IGNAVI01-1777</name>
</gene>
<dbReference type="InterPro" id="IPR026444">
    <property type="entry name" value="Secre_tail"/>
</dbReference>
<evidence type="ECO:0000259" key="1">
    <source>
        <dbReference type="Pfam" id="PF18962"/>
    </source>
</evidence>
<dbReference type="AlphaFoldDB" id="A0A3B1D2B4"/>
<organism evidence="2">
    <name type="scientific">hydrothermal vent metagenome</name>
    <dbReference type="NCBI Taxonomy" id="652676"/>
    <lineage>
        <taxon>unclassified sequences</taxon>
        <taxon>metagenomes</taxon>
        <taxon>ecological metagenomes</taxon>
    </lineage>
</organism>
<reference evidence="2" key="1">
    <citation type="submission" date="2018-06" db="EMBL/GenBank/DDBJ databases">
        <authorList>
            <person name="Zhirakovskaya E."/>
        </authorList>
    </citation>
    <scope>NUCLEOTIDE SEQUENCE</scope>
</reference>
<dbReference type="EMBL" id="UOGD01000439">
    <property type="protein sequence ID" value="VAX29130.1"/>
    <property type="molecule type" value="Genomic_DNA"/>
</dbReference>